<evidence type="ECO:0000256" key="1">
    <source>
        <dbReference type="SAM" id="Phobius"/>
    </source>
</evidence>
<dbReference type="EMBL" id="CP003775">
    <property type="protein sequence ID" value="AFQ52193.1"/>
    <property type="molecule type" value="Genomic_DNA"/>
</dbReference>
<proteinExistence type="predicted"/>
<keyword evidence="1" id="KW-0472">Membrane</keyword>
<accession>A0A9W3K7W1</accession>
<evidence type="ECO:0000313" key="3">
    <source>
        <dbReference type="Proteomes" id="UP000032866"/>
    </source>
</evidence>
<dbReference type="Proteomes" id="UP000032866">
    <property type="component" value="Chromosome 2"/>
</dbReference>
<protein>
    <submittedName>
        <fullName evidence="2">Uncharacterized protein</fullName>
    </submittedName>
</protein>
<keyword evidence="1" id="KW-0812">Transmembrane</keyword>
<sequence>MAGQDFSVKQTFFQAYFLVWTDTIACVNMIFHSQQQNARSLSYGESTHSIFRDVLPIANKMTSHFASLLSIS</sequence>
<keyword evidence="1" id="KW-1133">Transmembrane helix</keyword>
<feature type="transmembrane region" description="Helical" evidence="1">
    <location>
        <begin position="12"/>
        <end position="31"/>
    </location>
</feature>
<evidence type="ECO:0000313" key="2">
    <source>
        <dbReference type="EMBL" id="AFQ52193.1"/>
    </source>
</evidence>
<name>A0A9W3K7W1_BURCE</name>
<dbReference type="KEGG" id="bct:GEM_5809"/>
<dbReference type="AlphaFoldDB" id="A0A9W3K7W1"/>
<gene>
    <name evidence="2" type="ORF">GEM_5809</name>
</gene>
<reference evidence="2 3" key="1">
    <citation type="journal article" date="2012" name="J. Bacteriol.">
        <title>Complete Genome Sequence of Burkholderia sp. Strain GG4, a Betaproteobacterium That Reduces 3-Oxo-N-Acylhomoserine Lactones and Produces Different N-Acylhomoserine Lactones.</title>
        <authorList>
            <person name="Hong K.W."/>
            <person name="Koh C.L."/>
            <person name="Sam C.K."/>
            <person name="Yin W.F."/>
            <person name="Chan K.G."/>
        </authorList>
    </citation>
    <scope>NUCLEOTIDE SEQUENCE [LARGE SCALE GENOMIC DNA]</scope>
    <source>
        <strain evidence="2 3">GG4</strain>
    </source>
</reference>
<organism evidence="2 3">
    <name type="scientific">Burkholderia cepacia GG4</name>
    <dbReference type="NCBI Taxonomy" id="1009846"/>
    <lineage>
        <taxon>Bacteria</taxon>
        <taxon>Pseudomonadati</taxon>
        <taxon>Pseudomonadota</taxon>
        <taxon>Betaproteobacteria</taxon>
        <taxon>Burkholderiales</taxon>
        <taxon>Burkholderiaceae</taxon>
        <taxon>Burkholderia</taxon>
        <taxon>Burkholderia cepacia complex</taxon>
    </lineage>
</organism>